<dbReference type="Proteomes" id="UP000323506">
    <property type="component" value="Chromosome A05"/>
</dbReference>
<reference evidence="1 2" key="1">
    <citation type="submission" date="2019-06" db="EMBL/GenBank/DDBJ databases">
        <title>WGS assembly of Gossypium darwinii.</title>
        <authorList>
            <person name="Chen Z.J."/>
            <person name="Sreedasyam A."/>
            <person name="Ando A."/>
            <person name="Song Q."/>
            <person name="De L."/>
            <person name="Hulse-Kemp A."/>
            <person name="Ding M."/>
            <person name="Ye W."/>
            <person name="Kirkbride R."/>
            <person name="Jenkins J."/>
            <person name="Plott C."/>
            <person name="Lovell J."/>
            <person name="Lin Y.-M."/>
            <person name="Vaughn R."/>
            <person name="Liu B."/>
            <person name="Li W."/>
            <person name="Simpson S."/>
            <person name="Scheffler B."/>
            <person name="Saski C."/>
            <person name="Grover C."/>
            <person name="Hu G."/>
            <person name="Conover J."/>
            <person name="Carlson J."/>
            <person name="Shu S."/>
            <person name="Boston L."/>
            <person name="Williams M."/>
            <person name="Peterson D."/>
            <person name="Mcgee K."/>
            <person name="Jones D."/>
            <person name="Wendel J."/>
            <person name="Stelly D."/>
            <person name="Grimwood J."/>
            <person name="Schmutz J."/>
        </authorList>
    </citation>
    <scope>NUCLEOTIDE SEQUENCE [LARGE SCALE GENOMIC DNA]</scope>
    <source>
        <strain evidence="1">1808015.09</strain>
    </source>
</reference>
<name>A0A5D2GNY7_GOSDA</name>
<accession>A0A5D2GNY7</accession>
<dbReference type="EMBL" id="CM017692">
    <property type="protein sequence ID" value="TYH19019.1"/>
    <property type="molecule type" value="Genomic_DNA"/>
</dbReference>
<evidence type="ECO:0000313" key="2">
    <source>
        <dbReference type="Proteomes" id="UP000323506"/>
    </source>
</evidence>
<dbReference type="AlphaFoldDB" id="A0A5D2GNY7"/>
<gene>
    <name evidence="1" type="ORF">ES288_A05G319400v1</name>
</gene>
<proteinExistence type="predicted"/>
<sequence length="91" mass="10131">MKLSNSSVSKLLSKVPRIILAPLYLEVENFVCSCGVIPCGKKEFLAELHLVFYAQERTSGGQSMSHGPMSYISMHTWRQGLETSFLVSTSF</sequence>
<keyword evidence="2" id="KW-1185">Reference proteome</keyword>
<organism evidence="1 2">
    <name type="scientific">Gossypium darwinii</name>
    <name type="common">Darwin's cotton</name>
    <name type="synonym">Gossypium barbadense var. darwinii</name>
    <dbReference type="NCBI Taxonomy" id="34276"/>
    <lineage>
        <taxon>Eukaryota</taxon>
        <taxon>Viridiplantae</taxon>
        <taxon>Streptophyta</taxon>
        <taxon>Embryophyta</taxon>
        <taxon>Tracheophyta</taxon>
        <taxon>Spermatophyta</taxon>
        <taxon>Magnoliopsida</taxon>
        <taxon>eudicotyledons</taxon>
        <taxon>Gunneridae</taxon>
        <taxon>Pentapetalae</taxon>
        <taxon>rosids</taxon>
        <taxon>malvids</taxon>
        <taxon>Malvales</taxon>
        <taxon>Malvaceae</taxon>
        <taxon>Malvoideae</taxon>
        <taxon>Gossypium</taxon>
    </lineage>
</organism>
<evidence type="ECO:0000313" key="1">
    <source>
        <dbReference type="EMBL" id="TYH19019.1"/>
    </source>
</evidence>
<protein>
    <submittedName>
        <fullName evidence="1">Uncharacterized protein</fullName>
    </submittedName>
</protein>